<keyword evidence="5" id="KW-0964">Secreted</keyword>
<protein>
    <recommendedName>
        <fullName evidence="15">Colipase</fullName>
    </recommendedName>
</protein>
<reference evidence="13 14" key="1">
    <citation type="journal article" date="2018" name="Proc. R. Soc. B">
        <title>A non-coding region near Follistatin controls head colour polymorphism in the Gouldian finch.</title>
        <authorList>
            <person name="Toomey M.B."/>
            <person name="Marques C.I."/>
            <person name="Andrade P."/>
            <person name="Araujo P.M."/>
            <person name="Sabatino S."/>
            <person name="Gazda M.A."/>
            <person name="Afonso S."/>
            <person name="Lopes R.J."/>
            <person name="Corbo J.C."/>
            <person name="Carneiro M."/>
        </authorList>
    </citation>
    <scope>NUCLEOTIDE SEQUENCE [LARGE SCALE GENOMIC DNA]</scope>
    <source>
        <strain evidence="13">Red01</strain>
        <tissue evidence="13">Muscle</tissue>
    </source>
</reference>
<dbReference type="InterPro" id="IPR017913">
    <property type="entry name" value="Colipase_N"/>
</dbReference>
<dbReference type="GO" id="GO:0035473">
    <property type="term" value="F:lipase binding"/>
    <property type="evidence" value="ECO:0007669"/>
    <property type="project" value="InterPro"/>
</dbReference>
<dbReference type="EMBL" id="QUSF01000065">
    <property type="protein sequence ID" value="RLV96958.1"/>
    <property type="molecule type" value="Genomic_DNA"/>
</dbReference>
<feature type="domain" description="Colipase C-terminal" evidence="12">
    <location>
        <begin position="83"/>
        <end position="125"/>
    </location>
</feature>
<dbReference type="Proteomes" id="UP000276834">
    <property type="component" value="Unassembled WGS sequence"/>
</dbReference>
<dbReference type="PANTHER" id="PTHR10041">
    <property type="entry name" value="COLIPASE"/>
    <property type="match status" value="1"/>
</dbReference>
<evidence type="ECO:0000256" key="5">
    <source>
        <dbReference type="ARBA" id="ARBA00022525"/>
    </source>
</evidence>
<evidence type="ECO:0000256" key="9">
    <source>
        <dbReference type="ARBA" id="ARBA00023098"/>
    </source>
</evidence>
<evidence type="ECO:0000256" key="1">
    <source>
        <dbReference type="ARBA" id="ARBA00002722"/>
    </source>
</evidence>
<keyword evidence="10" id="KW-1015">Disulfide bond</keyword>
<dbReference type="AlphaFoldDB" id="A0A3L8S3Y1"/>
<comment type="subunit">
    <text evidence="4">Forms a 1:1 stoichiometric complex with pancreatic lipase.</text>
</comment>
<evidence type="ECO:0000256" key="3">
    <source>
        <dbReference type="ARBA" id="ARBA00004613"/>
    </source>
</evidence>
<dbReference type="SMART" id="SM00023">
    <property type="entry name" value="COLIPASE"/>
    <property type="match status" value="1"/>
</dbReference>
<keyword evidence="7" id="KW-0222">Digestion</keyword>
<evidence type="ECO:0000256" key="10">
    <source>
        <dbReference type="ARBA" id="ARBA00023157"/>
    </source>
</evidence>
<comment type="function">
    <text evidence="1">Enterostatin has a biological activity as a satiety signal.</text>
</comment>
<dbReference type="STRING" id="44316.ENSEGOP00005022016"/>
<dbReference type="InterPro" id="IPR047576">
    <property type="entry name" value="CLPS_chr"/>
</dbReference>
<feature type="domain" description="Colipase N-terminal" evidence="11">
    <location>
        <begin position="48"/>
        <end position="79"/>
    </location>
</feature>
<evidence type="ECO:0000256" key="2">
    <source>
        <dbReference type="ARBA" id="ARBA00003508"/>
    </source>
</evidence>
<evidence type="ECO:0000259" key="11">
    <source>
        <dbReference type="Pfam" id="PF01114"/>
    </source>
</evidence>
<dbReference type="SUPFAM" id="SSF57190">
    <property type="entry name" value="Colipase-like"/>
    <property type="match status" value="2"/>
</dbReference>
<dbReference type="GO" id="GO:0008047">
    <property type="term" value="F:enzyme activator activity"/>
    <property type="evidence" value="ECO:0007669"/>
    <property type="project" value="InterPro"/>
</dbReference>
<accession>A0A3L8S3Y1</accession>
<evidence type="ECO:0000259" key="12">
    <source>
        <dbReference type="Pfam" id="PF02740"/>
    </source>
</evidence>
<dbReference type="GO" id="GO:0007586">
    <property type="term" value="P:digestion"/>
    <property type="evidence" value="ECO:0007669"/>
    <property type="project" value="UniProtKB-KW"/>
</dbReference>
<dbReference type="PANTHER" id="PTHR10041:SF9">
    <property type="entry name" value="COLIPASE"/>
    <property type="match status" value="1"/>
</dbReference>
<dbReference type="CDD" id="cd23011">
    <property type="entry name" value="CLPS"/>
    <property type="match status" value="1"/>
</dbReference>
<dbReference type="OrthoDB" id="9826993at2759"/>
<organism evidence="13 14">
    <name type="scientific">Chloebia gouldiae</name>
    <name type="common">Gouldian finch</name>
    <name type="synonym">Erythrura gouldiae</name>
    <dbReference type="NCBI Taxonomy" id="44316"/>
    <lineage>
        <taxon>Eukaryota</taxon>
        <taxon>Metazoa</taxon>
        <taxon>Chordata</taxon>
        <taxon>Craniata</taxon>
        <taxon>Vertebrata</taxon>
        <taxon>Euteleostomi</taxon>
        <taxon>Archelosauria</taxon>
        <taxon>Archosauria</taxon>
        <taxon>Dinosauria</taxon>
        <taxon>Saurischia</taxon>
        <taxon>Theropoda</taxon>
        <taxon>Coelurosauria</taxon>
        <taxon>Aves</taxon>
        <taxon>Neognathae</taxon>
        <taxon>Neoaves</taxon>
        <taxon>Telluraves</taxon>
        <taxon>Australaves</taxon>
        <taxon>Passeriformes</taxon>
        <taxon>Passeroidea</taxon>
        <taxon>Passeridae</taxon>
        <taxon>Chloebia</taxon>
    </lineage>
</organism>
<evidence type="ECO:0008006" key="15">
    <source>
        <dbReference type="Google" id="ProtNLM"/>
    </source>
</evidence>
<dbReference type="Gene3D" id="2.10.80.10">
    <property type="entry name" value="Lipase, subunit A"/>
    <property type="match status" value="1"/>
</dbReference>
<gene>
    <name evidence="13" type="ORF">DV515_00012274</name>
</gene>
<name>A0A3L8S3Y1_CHLGU</name>
<dbReference type="Pfam" id="PF01114">
    <property type="entry name" value="Colipase"/>
    <property type="match status" value="1"/>
</dbReference>
<dbReference type="PRINTS" id="PR00128">
    <property type="entry name" value="COLIPASE"/>
</dbReference>
<proteinExistence type="predicted"/>
<evidence type="ECO:0000313" key="13">
    <source>
        <dbReference type="EMBL" id="RLV96958.1"/>
    </source>
</evidence>
<dbReference type="PROSITE" id="PS51342">
    <property type="entry name" value="COLIPASE_2"/>
    <property type="match status" value="1"/>
</dbReference>
<sequence length="129" mass="14016">MGAVALSLSRKAELVFNTKAHGLTARLRLKGNKEGNKEVLRPCLVLQDIGELCLKSVHCKSGCCHRDSGLSLARCAPKAAESQECSPRHISGIYYKCPCERGLSCHANKTIVGSITNRNFGVCKDPQDF</sequence>
<dbReference type="GO" id="GO:0016042">
    <property type="term" value="P:lipid catabolic process"/>
    <property type="evidence" value="ECO:0007669"/>
    <property type="project" value="UniProtKB-KW"/>
</dbReference>
<dbReference type="InterPro" id="IPR001981">
    <property type="entry name" value="Colipase"/>
</dbReference>
<keyword evidence="9" id="KW-0443">Lipid metabolism</keyword>
<dbReference type="InterPro" id="IPR017914">
    <property type="entry name" value="Colipase_C"/>
</dbReference>
<comment type="subcellular location">
    <subcellularLocation>
        <location evidence="3">Secreted</location>
    </subcellularLocation>
</comment>
<dbReference type="GO" id="GO:0005576">
    <property type="term" value="C:extracellular region"/>
    <property type="evidence" value="ECO:0007669"/>
    <property type="project" value="UniProtKB-SubCell"/>
</dbReference>
<comment type="caution">
    <text evidence="13">The sequence shown here is derived from an EMBL/GenBank/DDBJ whole genome shotgun (WGS) entry which is preliminary data.</text>
</comment>
<evidence type="ECO:0000313" key="14">
    <source>
        <dbReference type="Proteomes" id="UP000276834"/>
    </source>
</evidence>
<keyword evidence="6" id="KW-0732">Signal</keyword>
<evidence type="ECO:0000256" key="8">
    <source>
        <dbReference type="ARBA" id="ARBA00022963"/>
    </source>
</evidence>
<keyword evidence="14" id="KW-1185">Reference proteome</keyword>
<dbReference type="Pfam" id="PF02740">
    <property type="entry name" value="Colipase_C"/>
    <property type="match status" value="1"/>
</dbReference>
<evidence type="ECO:0000256" key="4">
    <source>
        <dbReference type="ARBA" id="ARBA00011263"/>
    </source>
</evidence>
<evidence type="ECO:0000256" key="7">
    <source>
        <dbReference type="ARBA" id="ARBA00022757"/>
    </source>
</evidence>
<comment type="function">
    <text evidence="2">Colipase is a cofactor of pancreatic lipase. It allows the lipase to anchor itself to the lipid-water interface. Without colipase the enzyme is washed off by bile salts, which have an inhibitory effect on the lipase.</text>
</comment>
<keyword evidence="8" id="KW-0442">Lipid degradation</keyword>
<evidence type="ECO:0000256" key="6">
    <source>
        <dbReference type="ARBA" id="ARBA00022729"/>
    </source>
</evidence>